<comment type="caution">
    <text evidence="2">The sequence shown here is derived from an EMBL/GenBank/DDBJ whole genome shotgun (WGS) entry which is preliminary data.</text>
</comment>
<dbReference type="RefSeq" id="WP_379560504.1">
    <property type="nucleotide sequence ID" value="NZ_JBHUMX010000006.1"/>
</dbReference>
<gene>
    <name evidence="2" type="ORF">ACFSUN_03425</name>
</gene>
<protein>
    <submittedName>
        <fullName evidence="2">Uncharacterized protein</fullName>
    </submittedName>
</protein>
<evidence type="ECO:0000256" key="1">
    <source>
        <dbReference type="SAM" id="Coils"/>
    </source>
</evidence>
<accession>A0ABW5PXI9</accession>
<keyword evidence="1" id="KW-0175">Coiled coil</keyword>
<organism evidence="2 3">
    <name type="scientific">Oceanobacillus kapialis</name>
    <dbReference type="NCBI Taxonomy" id="481353"/>
    <lineage>
        <taxon>Bacteria</taxon>
        <taxon>Bacillati</taxon>
        <taxon>Bacillota</taxon>
        <taxon>Bacilli</taxon>
        <taxon>Bacillales</taxon>
        <taxon>Bacillaceae</taxon>
        <taxon>Oceanobacillus</taxon>
    </lineage>
</organism>
<keyword evidence="3" id="KW-1185">Reference proteome</keyword>
<name>A0ABW5PXI9_9BACI</name>
<feature type="coiled-coil region" evidence="1">
    <location>
        <begin position="40"/>
        <end position="91"/>
    </location>
</feature>
<sequence length="111" mass="13073">MPNTEITKNFTSQYKVGNEITEKEYILFKEQAYSIVGELLELLEQESEKSESSRLRLNELNKRIDKLESEKSNLQKELESSKRQLNALKDSKLGKLTRSYWKFRKKLKGAK</sequence>
<proteinExistence type="predicted"/>
<evidence type="ECO:0000313" key="3">
    <source>
        <dbReference type="Proteomes" id="UP001597451"/>
    </source>
</evidence>
<dbReference type="EMBL" id="JBHUMX010000006">
    <property type="protein sequence ID" value="MFD2627845.1"/>
    <property type="molecule type" value="Genomic_DNA"/>
</dbReference>
<reference evidence="3" key="1">
    <citation type="journal article" date="2019" name="Int. J. Syst. Evol. Microbiol.">
        <title>The Global Catalogue of Microorganisms (GCM) 10K type strain sequencing project: providing services to taxonomists for standard genome sequencing and annotation.</title>
        <authorList>
            <consortium name="The Broad Institute Genomics Platform"/>
            <consortium name="The Broad Institute Genome Sequencing Center for Infectious Disease"/>
            <person name="Wu L."/>
            <person name="Ma J."/>
        </authorList>
    </citation>
    <scope>NUCLEOTIDE SEQUENCE [LARGE SCALE GENOMIC DNA]</scope>
    <source>
        <strain evidence="3">TISTR 1858</strain>
    </source>
</reference>
<dbReference type="Proteomes" id="UP001597451">
    <property type="component" value="Unassembled WGS sequence"/>
</dbReference>
<evidence type="ECO:0000313" key="2">
    <source>
        <dbReference type="EMBL" id="MFD2627845.1"/>
    </source>
</evidence>